<sequence>MTLNKNVFHDGDDDDDDDDIQGWEVGPLQKCSIQHEKRKAMDNEAVISKDMKVEVPSHEAAEVISPVSSGGLARQGSITKHNCLCSPTTHPGSFRCRLHRTPSLQRTKSIDSHDSQSKVANNAVNAQ</sequence>
<dbReference type="PANTHER" id="PTHR33132">
    <property type="entry name" value="OSJNBB0118P14.9 PROTEIN"/>
    <property type="match status" value="1"/>
</dbReference>
<evidence type="ECO:0000256" key="1">
    <source>
        <dbReference type="SAM" id="MobiDB-lite"/>
    </source>
</evidence>
<proteinExistence type="predicted"/>
<organism evidence="2">
    <name type="scientific">Sesamum radiatum</name>
    <name type="common">Black benniseed</name>
    <dbReference type="NCBI Taxonomy" id="300843"/>
    <lineage>
        <taxon>Eukaryota</taxon>
        <taxon>Viridiplantae</taxon>
        <taxon>Streptophyta</taxon>
        <taxon>Embryophyta</taxon>
        <taxon>Tracheophyta</taxon>
        <taxon>Spermatophyta</taxon>
        <taxon>Magnoliopsida</taxon>
        <taxon>eudicotyledons</taxon>
        <taxon>Gunneridae</taxon>
        <taxon>Pentapetalae</taxon>
        <taxon>asterids</taxon>
        <taxon>lamiids</taxon>
        <taxon>Lamiales</taxon>
        <taxon>Pedaliaceae</taxon>
        <taxon>Sesamum</taxon>
    </lineage>
</organism>
<reference evidence="2" key="1">
    <citation type="submission" date="2020-06" db="EMBL/GenBank/DDBJ databases">
        <authorList>
            <person name="Li T."/>
            <person name="Hu X."/>
            <person name="Zhang T."/>
            <person name="Song X."/>
            <person name="Zhang H."/>
            <person name="Dai N."/>
            <person name="Sheng W."/>
            <person name="Hou X."/>
            <person name="Wei L."/>
        </authorList>
    </citation>
    <scope>NUCLEOTIDE SEQUENCE</scope>
    <source>
        <strain evidence="2">G02</strain>
        <tissue evidence="2">Leaf</tissue>
    </source>
</reference>
<feature type="compositionally biased region" description="Acidic residues" evidence="1">
    <location>
        <begin position="11"/>
        <end position="21"/>
    </location>
</feature>
<name>A0AAW2TVJ7_SESRA</name>
<protein>
    <submittedName>
        <fullName evidence="2">Uncharacterized protein</fullName>
    </submittedName>
</protein>
<dbReference type="PANTHER" id="PTHR33132:SF92">
    <property type="entry name" value="SERINE-RICH PROTEIN"/>
    <property type="match status" value="1"/>
</dbReference>
<comment type="caution">
    <text evidence="2">The sequence shown here is derived from an EMBL/GenBank/DDBJ whole genome shotgun (WGS) entry which is preliminary data.</text>
</comment>
<dbReference type="AlphaFoldDB" id="A0AAW2TVJ7"/>
<feature type="compositionally biased region" description="Polar residues" evidence="1">
    <location>
        <begin position="117"/>
        <end position="127"/>
    </location>
</feature>
<reference evidence="2" key="2">
    <citation type="journal article" date="2024" name="Plant">
        <title>Genomic evolution and insights into agronomic trait innovations of Sesamum species.</title>
        <authorList>
            <person name="Miao H."/>
            <person name="Wang L."/>
            <person name="Qu L."/>
            <person name="Liu H."/>
            <person name="Sun Y."/>
            <person name="Le M."/>
            <person name="Wang Q."/>
            <person name="Wei S."/>
            <person name="Zheng Y."/>
            <person name="Lin W."/>
            <person name="Duan Y."/>
            <person name="Cao H."/>
            <person name="Xiong S."/>
            <person name="Wang X."/>
            <person name="Wei L."/>
            <person name="Li C."/>
            <person name="Ma Q."/>
            <person name="Ju M."/>
            <person name="Zhao R."/>
            <person name="Li G."/>
            <person name="Mu C."/>
            <person name="Tian Q."/>
            <person name="Mei H."/>
            <person name="Zhang T."/>
            <person name="Gao T."/>
            <person name="Zhang H."/>
        </authorList>
    </citation>
    <scope>NUCLEOTIDE SEQUENCE</scope>
    <source>
        <strain evidence="2">G02</strain>
    </source>
</reference>
<evidence type="ECO:0000313" key="2">
    <source>
        <dbReference type="EMBL" id="KAL0408563.1"/>
    </source>
</evidence>
<feature type="region of interest" description="Disordered" evidence="1">
    <location>
        <begin position="104"/>
        <end position="127"/>
    </location>
</feature>
<accession>A0AAW2TVJ7</accession>
<feature type="region of interest" description="Disordered" evidence="1">
    <location>
        <begin position="1"/>
        <end position="23"/>
    </location>
</feature>
<gene>
    <name evidence="2" type="ORF">Sradi_1790700</name>
</gene>
<dbReference type="EMBL" id="JACGWJ010000007">
    <property type="protein sequence ID" value="KAL0408563.1"/>
    <property type="molecule type" value="Genomic_DNA"/>
</dbReference>